<accession>A0A2G3DSL7</accession>
<dbReference type="InterPro" id="IPR027417">
    <property type="entry name" value="P-loop_NTPase"/>
</dbReference>
<evidence type="ECO:0000313" key="4">
    <source>
        <dbReference type="Proteomes" id="UP000225889"/>
    </source>
</evidence>
<dbReference type="Proteomes" id="UP000225889">
    <property type="component" value="Unassembled WGS sequence"/>
</dbReference>
<dbReference type="SUPFAM" id="SSF52540">
    <property type="entry name" value="P-loop containing nucleoside triphosphate hydrolases"/>
    <property type="match status" value="1"/>
</dbReference>
<dbReference type="Gene3D" id="3.40.50.300">
    <property type="entry name" value="P-loop containing nucleotide triphosphate hydrolases"/>
    <property type="match status" value="1"/>
</dbReference>
<dbReference type="EMBL" id="PDYF01000042">
    <property type="protein sequence ID" value="PHU34028.1"/>
    <property type="molecule type" value="Genomic_DNA"/>
</dbReference>
<evidence type="ECO:0000313" key="3">
    <source>
        <dbReference type="Proteomes" id="UP000224317"/>
    </source>
</evidence>
<gene>
    <name evidence="2" type="ORF">CSX00_04830</name>
    <name evidence="1" type="ORF">CSX01_12130</name>
</gene>
<dbReference type="Pfam" id="PF13189">
    <property type="entry name" value="Cytidylate_kin2"/>
    <property type="match status" value="1"/>
</dbReference>
<dbReference type="AlphaFoldDB" id="A0A2G3DSL7"/>
<keyword evidence="3" id="KW-1185">Reference proteome</keyword>
<dbReference type="Proteomes" id="UP000224317">
    <property type="component" value="Unassembled WGS sequence"/>
</dbReference>
<dbReference type="EMBL" id="PDYH01000014">
    <property type="protein sequence ID" value="PHU40694.1"/>
    <property type="molecule type" value="Genomic_DNA"/>
</dbReference>
<reference evidence="1" key="1">
    <citation type="submission" date="2017-10" db="EMBL/GenBank/DDBJ databases">
        <title>Resolving the taxonomy of Roseburia spp., Eubacterium rectale and Agathobacter spp. through phylogenomic analysis.</title>
        <authorList>
            <person name="Sheridan P.O."/>
            <person name="Walker A.W."/>
            <person name="Duncan S.H."/>
            <person name="Scott K.P."/>
            <person name="Toole P.W.O."/>
            <person name="Luis P."/>
            <person name="Flint H.J."/>
        </authorList>
    </citation>
    <scope>NUCLEOTIDE SEQUENCE [LARGE SCALE GENOMIC DNA]</scope>
    <source>
        <strain evidence="2">JK10</strain>
        <strain evidence="1">JK626</strain>
    </source>
</reference>
<protein>
    <submittedName>
        <fullName evidence="1">Cytidylate kinase-like family protein</fullName>
    </submittedName>
</protein>
<evidence type="ECO:0000313" key="2">
    <source>
        <dbReference type="EMBL" id="PHU40694.1"/>
    </source>
</evidence>
<reference evidence="1" key="2">
    <citation type="submission" date="2017-10" db="EMBL/GenBank/DDBJ databases">
        <authorList>
            <person name="Banno H."/>
            <person name="Chua N.-H."/>
        </authorList>
    </citation>
    <scope>NUCLEOTIDE SEQUENCE [LARGE SCALE GENOMIC DNA]</scope>
    <source>
        <strain evidence="2">JK10</strain>
        <strain evidence="1">JK626</strain>
    </source>
</reference>
<keyword evidence="1" id="KW-0418">Kinase</keyword>
<name>A0A2G3DSL7_9FIRM</name>
<comment type="caution">
    <text evidence="1">The sequence shown here is derived from an EMBL/GenBank/DDBJ whole genome shotgun (WGS) entry which is preliminary data.</text>
</comment>
<sequence>MYSFLQYGIIICIERRVFMYDYITIERKYGSGGHEIAKKLAKKLGYRLYDRGVVEQTCKKMGLSYEEVANMDEQTPIKPIFKTPGIDYTTIAEKIYNTEADIIKEAAEQPGCVFVGRCASEILKDKKCLKVFITADDDYRMDRSINVENNPADKADEVMKKFDKKREKFFTTHSGGKWGSPEYFDLIINSANMDEDSIVAMLEGAAKA</sequence>
<dbReference type="GO" id="GO:0016301">
    <property type="term" value="F:kinase activity"/>
    <property type="evidence" value="ECO:0007669"/>
    <property type="project" value="UniProtKB-KW"/>
</dbReference>
<keyword evidence="1" id="KW-0808">Transferase</keyword>
<evidence type="ECO:0000313" key="1">
    <source>
        <dbReference type="EMBL" id="PHU34028.1"/>
    </source>
</evidence>
<organism evidence="1 4">
    <name type="scientific">Pseudobutyrivibrio ruminis</name>
    <dbReference type="NCBI Taxonomy" id="46206"/>
    <lineage>
        <taxon>Bacteria</taxon>
        <taxon>Bacillati</taxon>
        <taxon>Bacillota</taxon>
        <taxon>Clostridia</taxon>
        <taxon>Lachnospirales</taxon>
        <taxon>Lachnospiraceae</taxon>
        <taxon>Pseudobutyrivibrio</taxon>
    </lineage>
</organism>
<proteinExistence type="predicted"/>